<proteinExistence type="predicted"/>
<dbReference type="PANTHER" id="PTHR39327:SF1">
    <property type="entry name" value="BLR5470 PROTEIN"/>
    <property type="match status" value="1"/>
</dbReference>
<evidence type="ECO:0000313" key="3">
    <source>
        <dbReference type="Proteomes" id="UP000182160"/>
    </source>
</evidence>
<dbReference type="Gene3D" id="3.10.620.30">
    <property type="match status" value="1"/>
</dbReference>
<dbReference type="Proteomes" id="UP000182160">
    <property type="component" value="Unassembled WGS sequence"/>
</dbReference>
<accession>A0A1H7VDE1</accession>
<dbReference type="Pfam" id="PF06035">
    <property type="entry name" value="Peptidase_C93"/>
    <property type="match status" value="1"/>
</dbReference>
<evidence type="ECO:0000256" key="1">
    <source>
        <dbReference type="SAM" id="Phobius"/>
    </source>
</evidence>
<dbReference type="RefSeq" id="WP_083398053.1">
    <property type="nucleotide sequence ID" value="NZ_FOBO01000002.1"/>
</dbReference>
<dbReference type="PANTHER" id="PTHR39327">
    <property type="match status" value="1"/>
</dbReference>
<keyword evidence="1" id="KW-1133">Transmembrane helix</keyword>
<organism evidence="2 3">
    <name type="scientific">Roseovarius tolerans</name>
    <dbReference type="NCBI Taxonomy" id="74031"/>
    <lineage>
        <taxon>Bacteria</taxon>
        <taxon>Pseudomonadati</taxon>
        <taxon>Pseudomonadota</taxon>
        <taxon>Alphaproteobacteria</taxon>
        <taxon>Rhodobacterales</taxon>
        <taxon>Roseobacteraceae</taxon>
        <taxon>Roseovarius</taxon>
    </lineage>
</organism>
<feature type="transmembrane region" description="Helical" evidence="1">
    <location>
        <begin position="12"/>
        <end position="33"/>
    </location>
</feature>
<dbReference type="EMBL" id="FOBO01000002">
    <property type="protein sequence ID" value="SEM07282.1"/>
    <property type="molecule type" value="Genomic_DNA"/>
</dbReference>
<sequence>MSGWIKIKREIFCDYLGLILRHAVVLCFPFMLIGHKAAANDGYLQAQMVMPSPKGAIAICQTYQWACAAQSARNLSSVAELALAHKVNAKVNATTRAVSDDRQYRLAERWSLPTSAGGDCEDFALQKKMELVRLGVNPNRLLLATVLDRRRVPHAVLVYRSDKGDLLLDNLTDKMLTWRKSGYVFLRMQNPDNPKQWIGGFRVG</sequence>
<reference evidence="2 3" key="1">
    <citation type="submission" date="2016-10" db="EMBL/GenBank/DDBJ databases">
        <authorList>
            <person name="de Groot N.N."/>
        </authorList>
    </citation>
    <scope>NUCLEOTIDE SEQUENCE [LARGE SCALE GENOMIC DNA]</scope>
    <source>
        <strain evidence="2 3">DSM 11457</strain>
    </source>
</reference>
<keyword evidence="1" id="KW-0472">Membrane</keyword>
<dbReference type="AlphaFoldDB" id="A0A1H7VDE1"/>
<protein>
    <submittedName>
        <fullName evidence="2">Predicted transglutaminase-like cysteine proteinase</fullName>
    </submittedName>
</protein>
<keyword evidence="1" id="KW-0812">Transmembrane</keyword>
<gene>
    <name evidence="2" type="ORF">SAMN04488077_1022</name>
</gene>
<dbReference type="InterPro" id="IPR010319">
    <property type="entry name" value="Transglutaminase-like_Cys_pept"/>
</dbReference>
<name>A0A1H7VDE1_9RHOB</name>
<evidence type="ECO:0000313" key="2">
    <source>
        <dbReference type="EMBL" id="SEM07282.1"/>
    </source>
</evidence>